<keyword evidence="3" id="KW-1185">Reference proteome</keyword>
<keyword evidence="1" id="KW-0812">Transmembrane</keyword>
<comment type="caution">
    <text evidence="2">The sequence shown here is derived from an EMBL/GenBank/DDBJ whole genome shotgun (WGS) entry which is preliminary data.</text>
</comment>
<name>A0A562KJ07_9FLAO</name>
<proteinExistence type="predicted"/>
<dbReference type="Proteomes" id="UP000315312">
    <property type="component" value="Unassembled WGS sequence"/>
</dbReference>
<keyword evidence="1" id="KW-0472">Membrane</keyword>
<dbReference type="OrthoDB" id="1354209at2"/>
<keyword evidence="1" id="KW-1133">Transmembrane helix</keyword>
<sequence>MRNAIILVLLILILSTGQIMELNFPLSLNIFLVILIFTLIIFWEFSVLNKNFISDFKIRNCSRKLKFGSFINALFWTSIMLYDSKLKSFFFIILIMWLYPLIDIIIVYVYRKKQPYTIFINDNNLILNLPWKKERDLSELTEITFDRFSKDLELSFKTKSDITVQTKEYNKQEIDKFIEIIISKTKYNISIPKNYILSKENS</sequence>
<feature type="transmembrane region" description="Helical" evidence="1">
    <location>
        <begin position="65"/>
        <end position="82"/>
    </location>
</feature>
<organism evidence="2 3">
    <name type="scientific">Flavobacterium cheniae</name>
    <dbReference type="NCBI Taxonomy" id="295428"/>
    <lineage>
        <taxon>Bacteria</taxon>
        <taxon>Pseudomonadati</taxon>
        <taxon>Bacteroidota</taxon>
        <taxon>Flavobacteriia</taxon>
        <taxon>Flavobacteriales</taxon>
        <taxon>Flavobacteriaceae</taxon>
        <taxon>Flavobacterium</taxon>
    </lineage>
</organism>
<reference evidence="2 3" key="1">
    <citation type="journal article" date="2015" name="Stand. Genomic Sci.">
        <title>Genomic Encyclopedia of Bacterial and Archaeal Type Strains, Phase III: the genomes of soil and plant-associated and newly described type strains.</title>
        <authorList>
            <person name="Whitman W.B."/>
            <person name="Woyke T."/>
            <person name="Klenk H.P."/>
            <person name="Zhou Y."/>
            <person name="Lilburn T.G."/>
            <person name="Beck B.J."/>
            <person name="De Vos P."/>
            <person name="Vandamme P."/>
            <person name="Eisen J.A."/>
            <person name="Garrity G."/>
            <person name="Hugenholtz P."/>
            <person name="Kyrpides N.C."/>
        </authorList>
    </citation>
    <scope>NUCLEOTIDE SEQUENCE [LARGE SCALE GENOMIC DNA]</scope>
    <source>
        <strain evidence="2 3">CGMCC 1.6844</strain>
    </source>
</reference>
<evidence type="ECO:0000313" key="3">
    <source>
        <dbReference type="Proteomes" id="UP000315312"/>
    </source>
</evidence>
<feature type="transmembrane region" description="Helical" evidence="1">
    <location>
        <begin position="27"/>
        <end position="45"/>
    </location>
</feature>
<feature type="transmembrane region" description="Helical" evidence="1">
    <location>
        <begin position="88"/>
        <end position="110"/>
    </location>
</feature>
<evidence type="ECO:0000313" key="2">
    <source>
        <dbReference type="EMBL" id="TWH95367.1"/>
    </source>
</evidence>
<dbReference type="AlphaFoldDB" id="A0A562KJ07"/>
<protein>
    <submittedName>
        <fullName evidence="2">Uncharacterized protein</fullName>
    </submittedName>
</protein>
<accession>A0A562KJ07</accession>
<gene>
    <name evidence="2" type="ORF">IP97_01041</name>
</gene>
<dbReference type="EMBL" id="VLKM01000004">
    <property type="protein sequence ID" value="TWH95367.1"/>
    <property type="molecule type" value="Genomic_DNA"/>
</dbReference>
<evidence type="ECO:0000256" key="1">
    <source>
        <dbReference type="SAM" id="Phobius"/>
    </source>
</evidence>
<dbReference type="RefSeq" id="WP_133607097.1">
    <property type="nucleotide sequence ID" value="NZ_SNZC01000001.1"/>
</dbReference>